<dbReference type="GO" id="GO:0030154">
    <property type="term" value="P:cell differentiation"/>
    <property type="evidence" value="ECO:0007669"/>
    <property type="project" value="TreeGrafter"/>
</dbReference>
<evidence type="ECO:0000256" key="4">
    <source>
        <dbReference type="ARBA" id="ARBA00022771"/>
    </source>
</evidence>
<dbReference type="GO" id="GO:0005634">
    <property type="term" value="C:nucleus"/>
    <property type="evidence" value="ECO:0007669"/>
    <property type="project" value="UniProtKB-SubCell"/>
</dbReference>
<keyword evidence="16" id="KW-1185">Reference proteome</keyword>
<evidence type="ECO:0000259" key="14">
    <source>
        <dbReference type="PROSITE" id="PS50114"/>
    </source>
</evidence>
<comment type="similarity">
    <text evidence="2">Belongs to the type IV zinc-finger family. Class A subfamily.</text>
</comment>
<dbReference type="InterPro" id="IPR000679">
    <property type="entry name" value="Znf_GATA"/>
</dbReference>
<comment type="caution">
    <text evidence="15">The sequence shown here is derived from an EMBL/GenBank/DDBJ whole genome shotgun (WGS) entry which is preliminary data.</text>
</comment>
<keyword evidence="9" id="KW-0804">Transcription</keyword>
<feature type="domain" description="GATA-type" evidence="14">
    <location>
        <begin position="288"/>
        <end position="324"/>
    </location>
</feature>
<dbReference type="PANTHER" id="PTHR45658">
    <property type="entry name" value="GATA TRANSCRIPTION FACTOR"/>
    <property type="match status" value="1"/>
</dbReference>
<keyword evidence="3" id="KW-0479">Metal-binding</keyword>
<comment type="subcellular location">
    <subcellularLocation>
        <location evidence="1">Nucleus</location>
    </subcellularLocation>
</comment>
<dbReference type="SUPFAM" id="SSF57716">
    <property type="entry name" value="Glucocorticoid receptor-like (DNA-binding domain)"/>
    <property type="match status" value="1"/>
</dbReference>
<dbReference type="CDD" id="cd00202">
    <property type="entry name" value="ZnF_GATA"/>
    <property type="match status" value="1"/>
</dbReference>
<dbReference type="GO" id="GO:0008270">
    <property type="term" value="F:zinc ion binding"/>
    <property type="evidence" value="ECO:0007669"/>
    <property type="project" value="UniProtKB-KW"/>
</dbReference>
<name>A0A8T0NHF6_PANVG</name>
<evidence type="ECO:0000313" key="16">
    <source>
        <dbReference type="Proteomes" id="UP000823388"/>
    </source>
</evidence>
<evidence type="ECO:0000313" key="15">
    <source>
        <dbReference type="EMBL" id="KAG2548663.1"/>
    </source>
</evidence>
<evidence type="ECO:0000256" key="7">
    <source>
        <dbReference type="ARBA" id="ARBA00023125"/>
    </source>
</evidence>
<feature type="compositionally biased region" description="Polar residues" evidence="13">
    <location>
        <begin position="336"/>
        <end position="353"/>
    </location>
</feature>
<evidence type="ECO:0000256" key="6">
    <source>
        <dbReference type="ARBA" id="ARBA00023015"/>
    </source>
</evidence>
<proteinExistence type="inferred from homology"/>
<evidence type="ECO:0000256" key="12">
    <source>
        <dbReference type="PROSITE-ProRule" id="PRU00094"/>
    </source>
</evidence>
<evidence type="ECO:0000256" key="1">
    <source>
        <dbReference type="ARBA" id="ARBA00004123"/>
    </source>
</evidence>
<dbReference type="AlphaFoldDB" id="A0A8T0NHF6"/>
<dbReference type="Gene3D" id="3.30.50.10">
    <property type="entry name" value="Erythroid Transcription Factor GATA-1, subunit A"/>
    <property type="match status" value="1"/>
</dbReference>
<dbReference type="GO" id="GO:0006355">
    <property type="term" value="P:regulation of DNA-templated transcription"/>
    <property type="evidence" value="ECO:0007669"/>
    <property type="project" value="InterPro"/>
</dbReference>
<evidence type="ECO:0000256" key="9">
    <source>
        <dbReference type="ARBA" id="ARBA00023163"/>
    </source>
</evidence>
<feature type="region of interest" description="Disordered" evidence="13">
    <location>
        <begin position="1"/>
        <end position="20"/>
    </location>
</feature>
<dbReference type="PROSITE" id="PS00344">
    <property type="entry name" value="GATA_ZN_FINGER_1"/>
    <property type="match status" value="1"/>
</dbReference>
<keyword evidence="6" id="KW-0805">Transcription regulation</keyword>
<dbReference type="OrthoDB" id="679178at2759"/>
<dbReference type="FunFam" id="3.30.50.10:FF:000025">
    <property type="entry name" value="GATA transcription factor"/>
    <property type="match status" value="1"/>
</dbReference>
<gene>
    <name evidence="15" type="ORF">PVAP13_9KG211300</name>
</gene>
<evidence type="ECO:0000256" key="5">
    <source>
        <dbReference type="ARBA" id="ARBA00022833"/>
    </source>
</evidence>
<evidence type="ECO:0000256" key="13">
    <source>
        <dbReference type="SAM" id="MobiDB-lite"/>
    </source>
</evidence>
<protein>
    <recommendedName>
        <fullName evidence="14">GATA-type domain-containing protein</fullName>
    </recommendedName>
</protein>
<dbReference type="Pfam" id="PF00320">
    <property type="entry name" value="GATA"/>
    <property type="match status" value="1"/>
</dbReference>
<evidence type="ECO:0000256" key="3">
    <source>
        <dbReference type="ARBA" id="ARBA00022723"/>
    </source>
</evidence>
<dbReference type="PANTHER" id="PTHR45658:SF146">
    <property type="entry name" value="GATA-TYPE DOMAIN-CONTAINING PROTEIN"/>
    <property type="match status" value="1"/>
</dbReference>
<evidence type="ECO:0000256" key="11">
    <source>
        <dbReference type="ARBA" id="ARBA00055020"/>
    </source>
</evidence>
<organism evidence="15 16">
    <name type="scientific">Panicum virgatum</name>
    <name type="common">Blackwell switchgrass</name>
    <dbReference type="NCBI Taxonomy" id="38727"/>
    <lineage>
        <taxon>Eukaryota</taxon>
        <taxon>Viridiplantae</taxon>
        <taxon>Streptophyta</taxon>
        <taxon>Embryophyta</taxon>
        <taxon>Tracheophyta</taxon>
        <taxon>Spermatophyta</taxon>
        <taxon>Magnoliopsida</taxon>
        <taxon>Liliopsida</taxon>
        <taxon>Poales</taxon>
        <taxon>Poaceae</taxon>
        <taxon>PACMAD clade</taxon>
        <taxon>Panicoideae</taxon>
        <taxon>Panicodae</taxon>
        <taxon>Paniceae</taxon>
        <taxon>Panicinae</taxon>
        <taxon>Panicum</taxon>
        <taxon>Panicum sect. Hiantes</taxon>
    </lineage>
</organism>
<keyword evidence="4 12" id="KW-0863">Zinc-finger</keyword>
<evidence type="ECO:0000256" key="2">
    <source>
        <dbReference type="ARBA" id="ARBA00005694"/>
    </source>
</evidence>
<sequence length="375" mass="39692">MRRRREATAQASVAAAGNEKGVEKLECLSKKGEFLAEQVMPAAAAGPRTKRMRRPRKPVEWLAIAWSPPPPPPRAPAVAGRRPSPEGGAGVAVEQGRAPDGGDNGVGGCAAADQGRAAVPADGGFNPAASLAATAAAATAGQPCQQCGTEKTPWWLVSYRSSCMVPVPPVPRELRFDWHNRTKLHRRAVRMAKFCPATAGDDELGWPSNNDAFPAVKAKPMPAARPQTKGVRRRVVELSPPRTPRSRRGGAVDVEHGLVGDGAAAAVEGRAAAPAGGGEVAAAPRAPTATRRQCRHCGTEKTPQWREGPEGRRTLCNACGVRYRSGRLVPEYRPASSPNFSQGQHSNCHQQVVQLRRRREESTEAASAAAAAPDK</sequence>
<dbReference type="EMBL" id="CM029053">
    <property type="protein sequence ID" value="KAG2548663.1"/>
    <property type="molecule type" value="Genomic_DNA"/>
</dbReference>
<dbReference type="SMART" id="SM00401">
    <property type="entry name" value="ZnF_GATA"/>
    <property type="match status" value="1"/>
</dbReference>
<evidence type="ECO:0000256" key="8">
    <source>
        <dbReference type="ARBA" id="ARBA00023159"/>
    </source>
</evidence>
<keyword evidence="7" id="KW-0238">DNA-binding</keyword>
<comment type="function">
    <text evidence="11">Transcriptional activator that specifically binds 5'-GATA-3' or 5'-GAT-3' motifs within gene promoters. May be involved in the regulation of some light-responsive genes.</text>
</comment>
<keyword evidence="8" id="KW-0010">Activator</keyword>
<feature type="compositionally biased region" description="Low complexity" evidence="13">
    <location>
        <begin position="364"/>
        <end position="375"/>
    </location>
</feature>
<dbReference type="GO" id="GO:0043565">
    <property type="term" value="F:sequence-specific DNA binding"/>
    <property type="evidence" value="ECO:0007669"/>
    <property type="project" value="InterPro"/>
</dbReference>
<feature type="region of interest" description="Disordered" evidence="13">
    <location>
        <begin position="334"/>
        <end position="375"/>
    </location>
</feature>
<dbReference type="PROSITE" id="PS50114">
    <property type="entry name" value="GATA_ZN_FINGER_2"/>
    <property type="match status" value="1"/>
</dbReference>
<reference evidence="15" key="1">
    <citation type="submission" date="2020-05" db="EMBL/GenBank/DDBJ databases">
        <title>WGS assembly of Panicum virgatum.</title>
        <authorList>
            <person name="Lovell J.T."/>
            <person name="Jenkins J."/>
            <person name="Shu S."/>
            <person name="Juenger T.E."/>
            <person name="Schmutz J."/>
        </authorList>
    </citation>
    <scope>NUCLEOTIDE SEQUENCE</scope>
    <source>
        <strain evidence="15">AP13</strain>
    </source>
</reference>
<keyword evidence="5" id="KW-0862">Zinc</keyword>
<dbReference type="InterPro" id="IPR013088">
    <property type="entry name" value="Znf_NHR/GATA"/>
</dbReference>
<keyword evidence="10" id="KW-0539">Nucleus</keyword>
<evidence type="ECO:0000256" key="10">
    <source>
        <dbReference type="ARBA" id="ARBA00023242"/>
    </source>
</evidence>
<dbReference type="InterPro" id="IPR051140">
    <property type="entry name" value="GATA_TF"/>
</dbReference>
<feature type="region of interest" description="Disordered" evidence="13">
    <location>
        <begin position="63"/>
        <end position="92"/>
    </location>
</feature>
<dbReference type="Proteomes" id="UP000823388">
    <property type="component" value="Chromosome 9K"/>
</dbReference>
<accession>A0A8T0NHF6</accession>